<dbReference type="Proteomes" id="UP000663829">
    <property type="component" value="Unassembled WGS sequence"/>
</dbReference>
<organism evidence="2 4">
    <name type="scientific">Didymodactylos carnosus</name>
    <dbReference type="NCBI Taxonomy" id="1234261"/>
    <lineage>
        <taxon>Eukaryota</taxon>
        <taxon>Metazoa</taxon>
        <taxon>Spiralia</taxon>
        <taxon>Gnathifera</taxon>
        <taxon>Rotifera</taxon>
        <taxon>Eurotatoria</taxon>
        <taxon>Bdelloidea</taxon>
        <taxon>Philodinida</taxon>
        <taxon>Philodinidae</taxon>
        <taxon>Didymodactylos</taxon>
    </lineage>
</organism>
<evidence type="ECO:0000313" key="2">
    <source>
        <dbReference type="EMBL" id="CAF1230380.1"/>
    </source>
</evidence>
<feature type="compositionally biased region" description="Polar residues" evidence="1">
    <location>
        <begin position="1"/>
        <end position="19"/>
    </location>
</feature>
<evidence type="ECO:0000256" key="1">
    <source>
        <dbReference type="SAM" id="MobiDB-lite"/>
    </source>
</evidence>
<sequence>MSTEIDNNSRASNPTSSLVVNPGGQNLDLYDITDDQDDFQTQLSYREKQKLKRQRHDQNSDELSSFTPKRNRNDNNNNNNNNDILQQRINENINNNQYATSSYFNTNQIYRKLGNELSGQKKQQRVSFPPFYIEFKEESKFPHNDVSIIKDINRKCKINLTYGRPVVIKQEKCYLLYADTTTQFDFLLNIQNWPDRICDSQYVVELPRKIPFSYSIVVKNIPAQWNVVGFGEELKQRYSTIVRAERLFINGGRPISKVRVDFSSNKELTEILKMKRILLDDDYTSYQIEPYVPPTRILRCYNHVYDRNCQNEIRCAHCQGGHMAGNPSCPVKIERRQVKIQQNKPSNVNQSSVRQQQGVWVNMPGRLLFSDAPRTPSMNQNTKYGKEERDMIEKINDTTMAIMQNQKDLHEQFMVLNEKMVNHVNLINDIICPLIREISNIIYGQVKGQNKQKITPLYNKLVNYMGKSNISQVSNENANVQRSNDENINSLAT</sequence>
<proteinExistence type="predicted"/>
<comment type="caution">
    <text evidence="2">The sequence shown here is derived from an EMBL/GenBank/DDBJ whole genome shotgun (WGS) entry which is preliminary data.</text>
</comment>
<evidence type="ECO:0000313" key="4">
    <source>
        <dbReference type="Proteomes" id="UP000663829"/>
    </source>
</evidence>
<feature type="region of interest" description="Disordered" evidence="1">
    <location>
        <begin position="1"/>
        <end position="22"/>
    </location>
</feature>
<dbReference type="AlphaFoldDB" id="A0A814YKR4"/>
<dbReference type="Proteomes" id="UP000681722">
    <property type="component" value="Unassembled WGS sequence"/>
</dbReference>
<dbReference type="EMBL" id="CAJNOQ010009639">
    <property type="protein sequence ID" value="CAF1230380.1"/>
    <property type="molecule type" value="Genomic_DNA"/>
</dbReference>
<gene>
    <name evidence="2" type="ORF">GPM918_LOCUS25143</name>
    <name evidence="3" type="ORF">SRO942_LOCUS25149</name>
</gene>
<dbReference type="EMBL" id="CAJOBC010009644">
    <property type="protein sequence ID" value="CAF3993067.1"/>
    <property type="molecule type" value="Genomic_DNA"/>
</dbReference>
<keyword evidence="4" id="KW-1185">Reference proteome</keyword>
<evidence type="ECO:0000313" key="3">
    <source>
        <dbReference type="EMBL" id="CAF3993067.1"/>
    </source>
</evidence>
<protein>
    <submittedName>
        <fullName evidence="2">Uncharacterized protein</fullName>
    </submittedName>
</protein>
<reference evidence="2" key="1">
    <citation type="submission" date="2021-02" db="EMBL/GenBank/DDBJ databases">
        <authorList>
            <person name="Nowell W R."/>
        </authorList>
    </citation>
    <scope>NUCLEOTIDE SEQUENCE</scope>
</reference>
<name>A0A814YKR4_9BILA</name>
<accession>A0A814YKR4</accession>
<feature type="compositionally biased region" description="Low complexity" evidence="1">
    <location>
        <begin position="74"/>
        <end position="83"/>
    </location>
</feature>
<feature type="region of interest" description="Disordered" evidence="1">
    <location>
        <begin position="48"/>
        <end position="83"/>
    </location>
</feature>